<sequence length="130" mass="14088">MGTISPGPPVLKGGLVASHSNVFVEVLVLSVAVQAVIVRVHVRSRELHVVVVISGYFRTLHLCEQYEAVVFSRQDWSGSSLPPAPPPSLRNPIRFDGPGGHNNGGPMHGRIRPPPPPPPPQNFSHCFPHF</sequence>
<evidence type="ECO:0000313" key="4">
    <source>
        <dbReference type="Proteomes" id="UP001305414"/>
    </source>
</evidence>
<dbReference type="EMBL" id="JAWHQM010000034">
    <property type="protein sequence ID" value="KAK5633663.1"/>
    <property type="molecule type" value="Genomic_DNA"/>
</dbReference>
<name>A0AAN7UUW0_9PEZI</name>
<gene>
    <name evidence="3" type="ORF">RRF57_009377</name>
</gene>
<feature type="transmembrane region" description="Helical" evidence="2">
    <location>
        <begin position="20"/>
        <end position="38"/>
    </location>
</feature>
<reference evidence="3 4" key="1">
    <citation type="submission" date="2023-10" db="EMBL/GenBank/DDBJ databases">
        <title>Draft genome sequence of Xylaria bambusicola isolate GMP-LS, the root and basal stem rot pathogen of sugarcane in Indonesia.</title>
        <authorList>
            <person name="Selvaraj P."/>
            <person name="Muralishankar V."/>
            <person name="Muruganantham S."/>
            <person name="Sp S."/>
            <person name="Haryani S."/>
            <person name="Lau K.J.X."/>
            <person name="Naqvi N.I."/>
        </authorList>
    </citation>
    <scope>NUCLEOTIDE SEQUENCE [LARGE SCALE GENOMIC DNA]</scope>
    <source>
        <strain evidence="3">GMP-LS</strain>
    </source>
</reference>
<keyword evidence="4" id="KW-1185">Reference proteome</keyword>
<keyword evidence="2" id="KW-1133">Transmembrane helix</keyword>
<feature type="compositionally biased region" description="Gly residues" evidence="1">
    <location>
        <begin position="97"/>
        <end position="107"/>
    </location>
</feature>
<dbReference type="Proteomes" id="UP001305414">
    <property type="component" value="Unassembled WGS sequence"/>
</dbReference>
<evidence type="ECO:0000256" key="2">
    <source>
        <dbReference type="SAM" id="Phobius"/>
    </source>
</evidence>
<evidence type="ECO:0000256" key="1">
    <source>
        <dbReference type="SAM" id="MobiDB-lite"/>
    </source>
</evidence>
<proteinExistence type="predicted"/>
<protein>
    <submittedName>
        <fullName evidence="3">Uncharacterized protein</fullName>
    </submittedName>
</protein>
<keyword evidence="2" id="KW-0472">Membrane</keyword>
<organism evidence="3 4">
    <name type="scientific">Xylaria bambusicola</name>
    <dbReference type="NCBI Taxonomy" id="326684"/>
    <lineage>
        <taxon>Eukaryota</taxon>
        <taxon>Fungi</taxon>
        <taxon>Dikarya</taxon>
        <taxon>Ascomycota</taxon>
        <taxon>Pezizomycotina</taxon>
        <taxon>Sordariomycetes</taxon>
        <taxon>Xylariomycetidae</taxon>
        <taxon>Xylariales</taxon>
        <taxon>Xylariaceae</taxon>
        <taxon>Xylaria</taxon>
    </lineage>
</organism>
<dbReference type="AlphaFoldDB" id="A0AAN7UUW0"/>
<feature type="region of interest" description="Disordered" evidence="1">
    <location>
        <begin position="76"/>
        <end position="123"/>
    </location>
</feature>
<evidence type="ECO:0000313" key="3">
    <source>
        <dbReference type="EMBL" id="KAK5633663.1"/>
    </source>
</evidence>
<feature type="compositionally biased region" description="Pro residues" evidence="1">
    <location>
        <begin position="112"/>
        <end position="121"/>
    </location>
</feature>
<accession>A0AAN7UUW0</accession>
<keyword evidence="2" id="KW-0812">Transmembrane</keyword>
<comment type="caution">
    <text evidence="3">The sequence shown here is derived from an EMBL/GenBank/DDBJ whole genome shotgun (WGS) entry which is preliminary data.</text>
</comment>